<dbReference type="Gene3D" id="3.40.720.10">
    <property type="entry name" value="Alkaline Phosphatase, subunit A"/>
    <property type="match status" value="1"/>
</dbReference>
<dbReference type="PANTHER" id="PTHR43737">
    <property type="entry name" value="BLL7424 PROTEIN"/>
    <property type="match status" value="1"/>
</dbReference>
<dbReference type="InterPro" id="IPR017850">
    <property type="entry name" value="Alkaline_phosphatase_core_sf"/>
</dbReference>
<evidence type="ECO:0000313" key="1">
    <source>
        <dbReference type="EMBL" id="RUL86270.1"/>
    </source>
</evidence>
<dbReference type="Pfam" id="PF07394">
    <property type="entry name" value="DUF1501"/>
    <property type="match status" value="1"/>
</dbReference>
<keyword evidence="2" id="KW-1185">Reference proteome</keyword>
<dbReference type="Proteomes" id="UP000280296">
    <property type="component" value="Unassembled WGS sequence"/>
</dbReference>
<dbReference type="PANTHER" id="PTHR43737:SF1">
    <property type="entry name" value="DUF1501 DOMAIN-CONTAINING PROTEIN"/>
    <property type="match status" value="1"/>
</dbReference>
<accession>A0A432MH13</accession>
<comment type="caution">
    <text evidence="1">The sequence shown here is derived from an EMBL/GenBank/DDBJ whole genome shotgun (WGS) entry which is preliminary data.</text>
</comment>
<name>A0A432MH13_9BACT</name>
<dbReference type="RefSeq" id="WP_126726505.1">
    <property type="nucleotide sequence ID" value="NZ_RYZH01000032.1"/>
</dbReference>
<gene>
    <name evidence="1" type="ORF">TsocGM_16180</name>
</gene>
<dbReference type="OrthoDB" id="127333at2"/>
<evidence type="ECO:0000313" key="2">
    <source>
        <dbReference type="Proteomes" id="UP000280296"/>
    </source>
</evidence>
<reference evidence="1 2" key="1">
    <citation type="submission" date="2018-12" db="EMBL/GenBank/DDBJ databases">
        <authorList>
            <person name="Toschakov S.V."/>
        </authorList>
    </citation>
    <scope>NUCLEOTIDE SEQUENCE [LARGE SCALE GENOMIC DNA]</scope>
    <source>
        <strain evidence="1 2">GM2012</strain>
    </source>
</reference>
<dbReference type="AlphaFoldDB" id="A0A432MH13"/>
<dbReference type="SUPFAM" id="SSF53649">
    <property type="entry name" value="Alkaline phosphatase-like"/>
    <property type="match status" value="1"/>
</dbReference>
<protein>
    <submittedName>
        <fullName evidence="1">DUF1501 domain-containing protein</fullName>
    </submittedName>
</protein>
<dbReference type="InterPro" id="IPR006311">
    <property type="entry name" value="TAT_signal"/>
</dbReference>
<organism evidence="1 2">
    <name type="scientific">Tautonia sociabilis</name>
    <dbReference type="NCBI Taxonomy" id="2080755"/>
    <lineage>
        <taxon>Bacteria</taxon>
        <taxon>Pseudomonadati</taxon>
        <taxon>Planctomycetota</taxon>
        <taxon>Planctomycetia</taxon>
        <taxon>Isosphaerales</taxon>
        <taxon>Isosphaeraceae</taxon>
        <taxon>Tautonia</taxon>
    </lineage>
</organism>
<proteinExistence type="predicted"/>
<sequence length="469" mass="50086">MNGRHDRSSGRAGCDAFLASVGSRRDALRAGALALGGLALPGLYRAREASAAALPGPPRTTTGRAKACILVFAWGGPSQLDTWDPKPEAPEEIRGEFRAIETSVPGVRIAEHFPMLAARADRLAIIRSMTHDDPAHLSSVHHLQTGHLAPRPHSDADGPSPNDWPHLGSLVARVRPRGGALPPSVIMPWIVSHPAAPGGKAPGQHGGWLGKAFDPFLIPGNPNAPDFRIDGLRLPDGLPDARLLDRRALLSRVDSGAIAAPAWSDYRSRAFDALLSAEARGAFRIDEESPATRDRYGRHIHGQCLLLARRLVESGVPLVTVNWHDDGVNFWDTHGDNFNGLRTRLMPPTDRGLSALLDDLAARGLLDETLVVWVGEFGRAPRITRANAGREHWPRCYSAVLAGGGIRGGAVFGSSDRWAAYPDSNPVGPADLAATILFALGIDPATEIIDPIGRPLPINRGTPVTALFG</sequence>
<dbReference type="InterPro" id="IPR010869">
    <property type="entry name" value="DUF1501"/>
</dbReference>
<reference evidence="1 2" key="2">
    <citation type="submission" date="2019-01" db="EMBL/GenBank/DDBJ databases">
        <title>Tautonia sociabilis, a novel thermotolerant planctomycete of Isosphaeraceae family, isolated from a 4000 m deep subterranean habitat.</title>
        <authorList>
            <person name="Kovaleva O.L."/>
            <person name="Elcheninov A.G."/>
            <person name="Van Heerden E."/>
            <person name="Toshchakov S.V."/>
            <person name="Novikov A."/>
            <person name="Bonch-Osmolovskaya E.A."/>
            <person name="Kublanov I.V."/>
        </authorList>
    </citation>
    <scope>NUCLEOTIDE SEQUENCE [LARGE SCALE GENOMIC DNA]</scope>
    <source>
        <strain evidence="1 2">GM2012</strain>
    </source>
</reference>
<dbReference type="EMBL" id="RYZH01000032">
    <property type="protein sequence ID" value="RUL86270.1"/>
    <property type="molecule type" value="Genomic_DNA"/>
</dbReference>
<dbReference type="PROSITE" id="PS51318">
    <property type="entry name" value="TAT"/>
    <property type="match status" value="1"/>
</dbReference>